<evidence type="ECO:0000256" key="1">
    <source>
        <dbReference type="SAM" id="Phobius"/>
    </source>
</evidence>
<feature type="transmembrane region" description="Helical" evidence="1">
    <location>
        <begin position="27"/>
        <end position="48"/>
    </location>
</feature>
<evidence type="ECO:0000313" key="3">
    <source>
        <dbReference type="Proteomes" id="UP000248168"/>
    </source>
</evidence>
<dbReference type="AlphaFoldDB" id="A0A330L1B6"/>
<gene>
    <name evidence="2" type="ORF">NITLEN_10213</name>
</gene>
<keyword evidence="3" id="KW-1185">Reference proteome</keyword>
<name>A0A330L1B6_9BACT</name>
<keyword evidence="1" id="KW-1133">Transmembrane helix</keyword>
<dbReference type="InParanoid" id="A0A330L1B6"/>
<evidence type="ECO:0000313" key="2">
    <source>
        <dbReference type="EMBL" id="SPP63127.1"/>
    </source>
</evidence>
<accession>A0A330L1B6</accession>
<proteinExistence type="predicted"/>
<dbReference type="EMBL" id="OUNR01000001">
    <property type="protein sequence ID" value="SPP63127.1"/>
    <property type="molecule type" value="Genomic_DNA"/>
</dbReference>
<protein>
    <submittedName>
        <fullName evidence="2">Uncharacterized protein</fullName>
    </submittedName>
</protein>
<keyword evidence="1" id="KW-0472">Membrane</keyword>
<keyword evidence="1" id="KW-0812">Transmembrane</keyword>
<reference evidence="3" key="1">
    <citation type="submission" date="2018-04" db="EMBL/GenBank/DDBJ databases">
        <authorList>
            <person name="Lucker S."/>
            <person name="Sakoula D."/>
        </authorList>
    </citation>
    <scope>NUCLEOTIDE SEQUENCE [LARGE SCALE GENOMIC DNA]</scope>
</reference>
<dbReference type="Proteomes" id="UP000248168">
    <property type="component" value="Unassembled WGS sequence"/>
</dbReference>
<organism evidence="2 3">
    <name type="scientific">Nitrospira lenta</name>
    <dbReference type="NCBI Taxonomy" id="1436998"/>
    <lineage>
        <taxon>Bacteria</taxon>
        <taxon>Pseudomonadati</taxon>
        <taxon>Nitrospirota</taxon>
        <taxon>Nitrospiria</taxon>
        <taxon>Nitrospirales</taxon>
        <taxon>Nitrospiraceae</taxon>
        <taxon>Nitrospira</taxon>
    </lineage>
</organism>
<sequence>MFRHPHYLDIPWYIHWHAETPARHRRLWWLIGAVVVIALLLIGVRAVGGVF</sequence>